<keyword evidence="3" id="KW-1185">Reference proteome</keyword>
<dbReference type="InterPro" id="IPR029058">
    <property type="entry name" value="AB_hydrolase_fold"/>
</dbReference>
<keyword evidence="2" id="KW-0378">Hydrolase</keyword>
<dbReference type="Gene3D" id="3.40.50.1820">
    <property type="entry name" value="alpha/beta hydrolase"/>
    <property type="match status" value="1"/>
</dbReference>
<dbReference type="SUPFAM" id="SSF53474">
    <property type="entry name" value="alpha/beta-Hydrolases"/>
    <property type="match status" value="1"/>
</dbReference>
<protein>
    <submittedName>
        <fullName evidence="2">Alpha/beta-hydrolase</fullName>
    </submittedName>
</protein>
<proteinExistence type="predicted"/>
<dbReference type="InterPro" id="IPR000073">
    <property type="entry name" value="AB_hydrolase_1"/>
</dbReference>
<dbReference type="OrthoDB" id="1743579at2759"/>
<accession>A0A165G3G6</accession>
<dbReference type="InParanoid" id="A0A165G3G6"/>
<dbReference type="EMBL" id="KV426060">
    <property type="protein sequence ID" value="KZV89927.1"/>
    <property type="molecule type" value="Genomic_DNA"/>
</dbReference>
<evidence type="ECO:0000313" key="2">
    <source>
        <dbReference type="EMBL" id="KZV89927.1"/>
    </source>
</evidence>
<sequence length="344" mass="37631">MQSPFGFSLLPQCTSTLLPIQVSSMNWDLTGLGVVPPTPPVKNVPVSGTFNIEVQFCEPTRLNQSHADTLLVLVHGATYTTIYWDFPYEPETYSFRHFAGSKGFATLNVALLGHGQSEHPDPDLVQIPLQSELLNQLMTLSRNGELPGAIGHGFKRVVGLGHSAGSNILNDLIVTHPESVDGVILTGYAHVISVPMAPYPGWLPAREVIPERFGHLPDGYVTTSEKTTRSAVMYGPRGTYDPAVLEFDELHKDLATTGEFATVGLASVGAPEFRGDVFLVNGAHEVVWCVVPSCDDLTPELRFYPRARTSETAIIPDAGHDLTLHLNARTFYNTVTDWLKRHGF</sequence>
<feature type="domain" description="AB hydrolase-1" evidence="1">
    <location>
        <begin position="71"/>
        <end position="325"/>
    </location>
</feature>
<evidence type="ECO:0000259" key="1">
    <source>
        <dbReference type="Pfam" id="PF12697"/>
    </source>
</evidence>
<evidence type="ECO:0000313" key="3">
    <source>
        <dbReference type="Proteomes" id="UP000077266"/>
    </source>
</evidence>
<name>A0A165G3G6_EXIGL</name>
<gene>
    <name evidence="2" type="ORF">EXIGLDRAFT_720831</name>
</gene>
<dbReference type="Proteomes" id="UP000077266">
    <property type="component" value="Unassembled WGS sequence"/>
</dbReference>
<organism evidence="2 3">
    <name type="scientific">Exidia glandulosa HHB12029</name>
    <dbReference type="NCBI Taxonomy" id="1314781"/>
    <lineage>
        <taxon>Eukaryota</taxon>
        <taxon>Fungi</taxon>
        <taxon>Dikarya</taxon>
        <taxon>Basidiomycota</taxon>
        <taxon>Agaricomycotina</taxon>
        <taxon>Agaricomycetes</taxon>
        <taxon>Auriculariales</taxon>
        <taxon>Exidiaceae</taxon>
        <taxon>Exidia</taxon>
    </lineage>
</organism>
<dbReference type="AlphaFoldDB" id="A0A165G3G6"/>
<dbReference type="GO" id="GO:0016787">
    <property type="term" value="F:hydrolase activity"/>
    <property type="evidence" value="ECO:0007669"/>
    <property type="project" value="UniProtKB-KW"/>
</dbReference>
<reference evidence="2 3" key="1">
    <citation type="journal article" date="2016" name="Mol. Biol. Evol.">
        <title>Comparative Genomics of Early-Diverging Mushroom-Forming Fungi Provides Insights into the Origins of Lignocellulose Decay Capabilities.</title>
        <authorList>
            <person name="Nagy L.G."/>
            <person name="Riley R."/>
            <person name="Tritt A."/>
            <person name="Adam C."/>
            <person name="Daum C."/>
            <person name="Floudas D."/>
            <person name="Sun H."/>
            <person name="Yadav J.S."/>
            <person name="Pangilinan J."/>
            <person name="Larsson K.H."/>
            <person name="Matsuura K."/>
            <person name="Barry K."/>
            <person name="Labutti K."/>
            <person name="Kuo R."/>
            <person name="Ohm R.A."/>
            <person name="Bhattacharya S.S."/>
            <person name="Shirouzu T."/>
            <person name="Yoshinaga Y."/>
            <person name="Martin F.M."/>
            <person name="Grigoriev I.V."/>
            <person name="Hibbett D.S."/>
        </authorList>
    </citation>
    <scope>NUCLEOTIDE SEQUENCE [LARGE SCALE GENOMIC DNA]</scope>
    <source>
        <strain evidence="2 3">HHB12029</strain>
    </source>
</reference>
<dbReference type="Pfam" id="PF12697">
    <property type="entry name" value="Abhydrolase_6"/>
    <property type="match status" value="1"/>
</dbReference>